<dbReference type="InterPro" id="IPR001190">
    <property type="entry name" value="SRCR"/>
</dbReference>
<evidence type="ECO:0000259" key="10">
    <source>
        <dbReference type="PROSITE" id="PS50923"/>
    </source>
</evidence>
<feature type="domain" description="SRCR" evidence="8">
    <location>
        <begin position="537"/>
        <end position="628"/>
    </location>
</feature>
<feature type="disulfide bond" evidence="5">
    <location>
        <begin position="1485"/>
        <end position="1495"/>
    </location>
</feature>
<evidence type="ECO:0000256" key="4">
    <source>
        <dbReference type="ARBA" id="ARBA00023180"/>
    </source>
</evidence>
<keyword evidence="6" id="KW-0768">Sushi</keyword>
<dbReference type="Gene3D" id="3.10.250.10">
    <property type="entry name" value="SRCR-like domain"/>
    <property type="match status" value="17"/>
</dbReference>
<name>A0ABQ9E526_TEGGR</name>
<dbReference type="SUPFAM" id="SSF63825">
    <property type="entry name" value="YWTD domain"/>
    <property type="match status" value="1"/>
</dbReference>
<feature type="domain" description="SRCR" evidence="8">
    <location>
        <begin position="634"/>
        <end position="745"/>
    </location>
</feature>
<feature type="disulfide bond" evidence="6">
    <location>
        <begin position="2178"/>
        <end position="2221"/>
    </location>
</feature>
<feature type="disulfide bond" evidence="5">
    <location>
        <begin position="1592"/>
        <end position="1602"/>
    </location>
</feature>
<evidence type="ECO:0000259" key="8">
    <source>
        <dbReference type="PROSITE" id="PS50287"/>
    </source>
</evidence>
<dbReference type="SUPFAM" id="SSF57535">
    <property type="entry name" value="Complement control module/SCR domain"/>
    <property type="match status" value="3"/>
</dbReference>
<keyword evidence="3 5" id="KW-1015">Disulfide bond</keyword>
<accession>A0ABQ9E526</accession>
<comment type="caution">
    <text evidence="5">Lacks conserved residue(s) required for the propagation of feature annotation.</text>
</comment>
<dbReference type="Pfam" id="PF14670">
    <property type="entry name" value="FXa_inhibition"/>
    <property type="match status" value="1"/>
</dbReference>
<feature type="disulfide bond" evidence="5">
    <location>
        <begin position="505"/>
        <end position="515"/>
    </location>
</feature>
<evidence type="ECO:0000256" key="7">
    <source>
        <dbReference type="PROSITE-ProRule" id="PRU00461"/>
    </source>
</evidence>
<dbReference type="InterPro" id="IPR000436">
    <property type="entry name" value="Sushi_SCR_CCP_dom"/>
</dbReference>
<feature type="disulfide bond" evidence="5">
    <location>
        <begin position="301"/>
        <end position="311"/>
    </location>
</feature>
<dbReference type="SMART" id="SM00135">
    <property type="entry name" value="LY"/>
    <property type="match status" value="5"/>
</dbReference>
<feature type="domain" description="SRCR" evidence="8">
    <location>
        <begin position="39"/>
        <end position="78"/>
    </location>
</feature>
<feature type="domain" description="SRCR" evidence="8">
    <location>
        <begin position="742"/>
        <end position="807"/>
    </location>
</feature>
<feature type="disulfide bond" evidence="5">
    <location>
        <begin position="1111"/>
        <end position="1121"/>
    </location>
</feature>
<dbReference type="PRINTS" id="PR00258">
    <property type="entry name" value="SPERACTRCPTR"/>
</dbReference>
<feature type="disulfide bond" evidence="5">
    <location>
        <begin position="412"/>
        <end position="422"/>
    </location>
</feature>
<dbReference type="InterPro" id="IPR003410">
    <property type="entry name" value="HYR_dom"/>
</dbReference>
<feature type="domain" description="SRCR" evidence="8">
    <location>
        <begin position="1307"/>
        <end position="1408"/>
    </location>
</feature>
<dbReference type="PROSITE" id="PS51120">
    <property type="entry name" value="LDLRB"/>
    <property type="match status" value="4"/>
</dbReference>
<feature type="domain" description="SRCR" evidence="8">
    <location>
        <begin position="342"/>
        <end position="443"/>
    </location>
</feature>
<feature type="domain" description="Sushi" evidence="10">
    <location>
        <begin position="2030"/>
        <end position="2094"/>
    </location>
</feature>
<evidence type="ECO:0008006" key="13">
    <source>
        <dbReference type="Google" id="ProtNLM"/>
    </source>
</evidence>
<feature type="disulfide bond" evidence="5">
    <location>
        <begin position="1377"/>
        <end position="1387"/>
    </location>
</feature>
<reference evidence="11 12" key="1">
    <citation type="submission" date="2022-12" db="EMBL/GenBank/DDBJ databases">
        <title>Chromosome-level genome of Tegillarca granosa.</title>
        <authorList>
            <person name="Kim J."/>
        </authorList>
    </citation>
    <scope>NUCLEOTIDE SEQUENCE [LARGE SCALE GENOMIC DNA]</scope>
    <source>
        <strain evidence="11">Teg-2019</strain>
        <tissue evidence="11">Adductor muscle</tissue>
    </source>
</reference>
<feature type="domain" description="SRCR" evidence="8">
    <location>
        <begin position="87"/>
        <end position="189"/>
    </location>
</feature>
<dbReference type="CDD" id="cd00033">
    <property type="entry name" value="CCP"/>
    <property type="match status" value="3"/>
</dbReference>
<feature type="domain" description="SRCR" evidence="8">
    <location>
        <begin position="1029"/>
        <end position="1142"/>
    </location>
</feature>
<dbReference type="InterPro" id="IPR035976">
    <property type="entry name" value="Sushi/SCR/CCP_sf"/>
</dbReference>
<feature type="disulfide bond" evidence="5">
    <location>
        <begin position="1251"/>
        <end position="1261"/>
    </location>
</feature>
<dbReference type="InterPro" id="IPR000033">
    <property type="entry name" value="LDLR_classB_rpt"/>
</dbReference>
<feature type="disulfide bond" evidence="5">
    <location>
        <begin position="597"/>
        <end position="607"/>
    </location>
</feature>
<dbReference type="Gene3D" id="2.10.70.10">
    <property type="entry name" value="Complement Module, domain 1"/>
    <property type="match status" value="3"/>
</dbReference>
<dbReference type="PROSITE" id="PS50825">
    <property type="entry name" value="HYR"/>
    <property type="match status" value="1"/>
</dbReference>
<feature type="domain" description="HYR" evidence="9">
    <location>
        <begin position="2093"/>
        <end position="2175"/>
    </location>
</feature>
<dbReference type="SUPFAM" id="SSF56487">
    <property type="entry name" value="SRCR-like"/>
    <property type="match status" value="17"/>
</dbReference>
<feature type="domain" description="SRCR" evidence="8">
    <location>
        <begin position="1648"/>
        <end position="1718"/>
    </location>
</feature>
<feature type="domain" description="SRCR" evidence="8">
    <location>
        <begin position="238"/>
        <end position="328"/>
    </location>
</feature>
<feature type="disulfide bond" evidence="5">
    <location>
        <begin position="158"/>
        <end position="168"/>
    </location>
</feature>
<dbReference type="PROSITE" id="PS50287">
    <property type="entry name" value="SRCR_2"/>
    <property type="match status" value="17"/>
</dbReference>
<dbReference type="Pfam" id="PF02494">
    <property type="entry name" value="HYR"/>
    <property type="match status" value="1"/>
</dbReference>
<evidence type="ECO:0000313" key="12">
    <source>
        <dbReference type="Proteomes" id="UP001217089"/>
    </source>
</evidence>
<dbReference type="Proteomes" id="UP001217089">
    <property type="component" value="Unassembled WGS sequence"/>
</dbReference>
<keyword evidence="2" id="KW-0677">Repeat</keyword>
<dbReference type="PROSITE" id="PS00420">
    <property type="entry name" value="SRCR_1"/>
    <property type="match status" value="8"/>
</dbReference>
<dbReference type="Pfam" id="PF00058">
    <property type="entry name" value="Ldl_recept_b"/>
    <property type="match status" value="3"/>
</dbReference>
<evidence type="ECO:0000259" key="9">
    <source>
        <dbReference type="PROSITE" id="PS50825"/>
    </source>
</evidence>
<feature type="disulfide bond" evidence="5">
    <location>
        <begin position="47"/>
        <end position="57"/>
    </location>
</feature>
<feature type="domain" description="SRCR" evidence="8">
    <location>
        <begin position="440"/>
        <end position="536"/>
    </location>
</feature>
<sequence>MLVRTNNKIKFRSKIYSRTQNFIVARSNAFFGAGSTSMPIWLDDVTCNGNEQTLLNCRLKPWGRQNCAHNEDVGVDCNAALDANLPLRLRDGTNNNEGRVEVQHNGQWGTICDDEWNDKSAALVCKALGIQATVAIPIGNGYFGNASSLPILLDDVKCTGAEPGLGACDHKPWNVSDCTHAEDAGVICLTGNQNPNVAVRLSGGINSLQGRVEIRVYGRWGTICDDAFDKHTIPTLQVRLANGPNNREGRVEINYNGQWGTVCDDKWTNADAAVICRMMNLPFKAAYGPGNGTILMDDVVCVGTESSVALCQFNGWTINNCNHNEDAGDQFYIFPATANVPIRLRGGTSNYAGRVEVFYNNTWGTICDDAFGSPEAQVVCRQLGFGTTGALAKGSSYFGAGTGPILLDDLTCSGSEKSLALCGHRGWGKNNCDHTEDASVICTGGDNSHEGRLEVFHNGIWGTVCDDYFDNVAASVVCKMRGAQPRPKAFYGAGTGKIWLDNVICRGNETNIQYCRHRPWGTNNCDHTEDVGVACGNGRVEVRYNNTWGTICDDSFDNNAAGVVCHMLGFRRGGSIAVSSAQYGQGTGPILLDDLVCSGTENSILQCRNKGWGINNCDHSEDVSVVCNAARPRLRLVAGRNRNQGRLEIQIGGKWGTVCDDSFDQNAARVACKIRNALPVTAAGFGKGTGSILLDDVTCFGNETNILDCDTSPIGSSDCDHSEDVGWGSVCDDDFDDRAAAVVCKMLKINFIKAHALSGSTYGMSTGPIWLDDTVCMGNETNIAYCQHNPFGNNDCDHTEDVGVICETTQSTTVNVRLVNSTGGNKGRVEVLHGNQWGTVCDDGFGVPEAKVVCAQLGKPTSVTVPLPNSYFGSGTGKIWIDDIDCAGNETNVGLCSRKPWGVTNCDHTEDAGRTLNPNVRVKLVGGLSHAQGRVMINYAGFWGTICDDSWDDRDANVICNMLGYSNGGRALTNVGTGRGPIWMDDVECVGNERSIANCTFKGWGEHNCDHAEDAGVFCNDPNSQNVSVRLANGPSRYEGRVEVQYKGQWGTVCDDKWSNADAAVVCRMLGFSTNVVNAKLIYLNSAGASAKANATYGAGSGTIIMDNVVCVGTESNLGQCQFQGFGINDCDHTEDAGVRCQPRMYIICDYISSKTFLTQFVFFSLVRINSQTGTSTNVNIRLSGGHTSKEGRVEIQYNGTWGTVCDDYWDYRDAGVVCRMLGFPSQGARAKSSAFFGRGTGPIWLDNVNCRGNESSISQCGNRGWGVSNCDHREDAGVICPGRKEVYIGCTFQLCLSTGTVPASPLRLVGGTSRYEGRLEVFHNGQWGTVCDDGANYNIAKVVCSQLGLSGSTVSVRGNAFYGAGTGHIWIDDLKCGGNETAIDMCSFRTWGQSNCRHNEDLGVICRTPSVPIRLVDPTGIPSQGRLEIRVNNTWGTVCDDQFNGATAGVVCSMLGYSRAGAIARPNAFFGSGTGPILLDDVHCLGTEQNIVQCASKPFGVNNCDHSEDVGVVCSTSLNAVRLVGGSSAYSGRVEIFYNNTWGTVCDDYFSAYAAQTVCRMLGFPSAGAYARPRAYFGRGSGQIWLDDVRCYGNESTLQQCTHRPWGVSNCGHGEDVGVVCTSHTTPPTVRTTTPPPTTPNPSLTYVRLVNGGDAYQGRVEVYASGVWGTVCDDGWNAADAGVICNMLGYSSIVGCRSNGWGAHNCGHNEDAGVICSGTSTPDDFLLITDTTNKVIYRMQRSSGSYVVIPLQHHDNPIAIDYDPQTTTIYWTDVGSKQIRSATLDGNSEMTIRQLGPKAVMDGIAVDAVSRLIFYTDTGNDVIAVMTMDGSSHKIIINQGLNEPRAIVADGIKGIFYWTDWGSTPFIAAANYDGSGRHNIISSGIAWPNGLAVDVNGNMIYWIDGKTMKIESANLDGSGRRTLLHESSAHYFGIALNSGQLYFTDWNRRSVMRLNTDGSGLTPEGPPSFGRLNDIHMHKNGVGAGTNACTNGKGGCSHLCLPKPGGNKVCACPDGLSIQPDGLTCSRAIPCSVLQAPPHGTVSPASCTSQKSVPGFNCTVKCNSGYTLYGQSQLTCYSNGQWSNFGAAIVCRDSTPPSVTCPQNIQQTTAKGSQTATINWNKPQATDNSGQQVVVFQSLNPPVTLGEGTTTVNVMATDGAGLTSSCTFTITVTALKCPPLVAPANAVIASPLCPTYYGSSCQIACNSGYQLSGGSSTVTCSVDSNNKPFWTTSSIQCTLKQCSVPITPGNACSKPYTVGTMCTQSCNKGYTPVGGTSNIQCASNGLWTGQTLVCTNYYNFF</sequence>
<dbReference type="SMART" id="SM00202">
    <property type="entry name" value="SR"/>
    <property type="match status" value="16"/>
</dbReference>
<dbReference type="Pfam" id="PF00084">
    <property type="entry name" value="Sushi"/>
    <property type="match status" value="3"/>
</dbReference>
<evidence type="ECO:0000313" key="11">
    <source>
        <dbReference type="EMBL" id="KAJ8300514.1"/>
    </source>
</evidence>
<gene>
    <name evidence="11" type="ORF">KUTeg_022033</name>
</gene>
<dbReference type="InterPro" id="IPR036772">
    <property type="entry name" value="SRCR-like_dom_sf"/>
</dbReference>
<evidence type="ECO:0000256" key="6">
    <source>
        <dbReference type="PROSITE-ProRule" id="PRU00302"/>
    </source>
</evidence>
<dbReference type="PROSITE" id="PS50923">
    <property type="entry name" value="SUSHI"/>
    <property type="match status" value="3"/>
</dbReference>
<keyword evidence="4" id="KW-0325">Glycoprotein</keyword>
<evidence type="ECO:0000256" key="3">
    <source>
        <dbReference type="ARBA" id="ARBA00023157"/>
    </source>
</evidence>
<proteinExistence type="predicted"/>
<feature type="domain" description="SRCR" evidence="8">
    <location>
        <begin position="1414"/>
        <end position="1516"/>
    </location>
</feature>
<feature type="disulfide bond" evidence="5">
    <location>
        <begin position="699"/>
        <end position="709"/>
    </location>
</feature>
<feature type="domain" description="SRCR" evidence="8">
    <location>
        <begin position="1522"/>
        <end position="1623"/>
    </location>
</feature>
<keyword evidence="12" id="KW-1185">Reference proteome</keyword>
<dbReference type="EMBL" id="JARBDR010000919">
    <property type="protein sequence ID" value="KAJ8300514.1"/>
    <property type="molecule type" value="Genomic_DNA"/>
</dbReference>
<organism evidence="11 12">
    <name type="scientific">Tegillarca granosa</name>
    <name type="common">Malaysian cockle</name>
    <name type="synonym">Anadara granosa</name>
    <dbReference type="NCBI Taxonomy" id="220873"/>
    <lineage>
        <taxon>Eukaryota</taxon>
        <taxon>Metazoa</taxon>
        <taxon>Spiralia</taxon>
        <taxon>Lophotrochozoa</taxon>
        <taxon>Mollusca</taxon>
        <taxon>Bivalvia</taxon>
        <taxon>Autobranchia</taxon>
        <taxon>Pteriomorphia</taxon>
        <taxon>Arcoida</taxon>
        <taxon>Arcoidea</taxon>
        <taxon>Arcidae</taxon>
        <taxon>Tegillarca</taxon>
    </lineage>
</organism>
<dbReference type="Gene3D" id="2.120.10.30">
    <property type="entry name" value="TolB, C-terminal domain"/>
    <property type="match status" value="1"/>
</dbReference>
<feature type="disulfide bond" evidence="5">
    <location>
        <begin position="886"/>
        <end position="896"/>
    </location>
</feature>
<dbReference type="Pfam" id="PF00530">
    <property type="entry name" value="SRCR"/>
    <property type="match status" value="16"/>
</dbReference>
<feature type="repeat" description="LDL-receptor class B" evidence="7">
    <location>
        <begin position="1768"/>
        <end position="1811"/>
    </location>
</feature>
<dbReference type="InterPro" id="IPR011042">
    <property type="entry name" value="6-blade_b-propeller_TolB-like"/>
</dbReference>
<feature type="domain" description="SRCR" evidence="8">
    <location>
        <begin position="922"/>
        <end position="1020"/>
    </location>
</feature>
<feature type="disulfide bond" evidence="5">
    <location>
        <begin position="989"/>
        <end position="999"/>
    </location>
</feature>
<evidence type="ECO:0000256" key="2">
    <source>
        <dbReference type="ARBA" id="ARBA00022737"/>
    </source>
</evidence>
<feature type="repeat" description="LDL-receptor class B" evidence="7">
    <location>
        <begin position="1899"/>
        <end position="1941"/>
    </location>
</feature>
<evidence type="ECO:0000256" key="5">
    <source>
        <dbReference type="PROSITE-ProRule" id="PRU00196"/>
    </source>
</evidence>
<feature type="domain" description="SRCR" evidence="8">
    <location>
        <begin position="1181"/>
        <end position="1282"/>
    </location>
</feature>
<feature type="repeat" description="LDL-receptor class B" evidence="7">
    <location>
        <begin position="1855"/>
        <end position="1898"/>
    </location>
</feature>
<feature type="domain" description="Sushi" evidence="10">
    <location>
        <begin position="2241"/>
        <end position="2297"/>
    </location>
</feature>
<feature type="repeat" description="LDL-receptor class B" evidence="7">
    <location>
        <begin position="1812"/>
        <end position="1854"/>
    </location>
</feature>
<dbReference type="PANTHER" id="PTHR19331">
    <property type="entry name" value="SCAVENGER RECEPTOR DOMAIN-CONTAINING"/>
    <property type="match status" value="1"/>
</dbReference>
<keyword evidence="1" id="KW-0732">Signal</keyword>
<protein>
    <recommendedName>
        <fullName evidence="13">Deleted in malignant brain tumors 1 protein</fullName>
    </recommendedName>
</protein>
<feature type="disulfide bond" evidence="5">
    <location>
        <begin position="776"/>
        <end position="786"/>
    </location>
</feature>
<comment type="caution">
    <text evidence="11">The sequence shown here is derived from an EMBL/GenBank/DDBJ whole genome shotgun (WGS) entry which is preliminary data.</text>
</comment>
<feature type="domain" description="SRCR" evidence="8">
    <location>
        <begin position="199"/>
        <end position="229"/>
    </location>
</feature>
<feature type="domain" description="Sushi" evidence="10">
    <location>
        <begin position="2176"/>
        <end position="2240"/>
    </location>
</feature>
<dbReference type="PANTHER" id="PTHR19331:SF465">
    <property type="entry name" value="EGG PEPTIDE SPERACT RECEPTOR"/>
    <property type="match status" value="1"/>
</dbReference>
<dbReference type="SMART" id="SM00032">
    <property type="entry name" value="CCP"/>
    <property type="match status" value="3"/>
</dbReference>
<evidence type="ECO:0000256" key="1">
    <source>
        <dbReference type="ARBA" id="ARBA00022729"/>
    </source>
</evidence>
<feature type="domain" description="SRCR" evidence="8">
    <location>
        <begin position="816"/>
        <end position="917"/>
    </location>
</feature>
<dbReference type="SUPFAM" id="SSF57196">
    <property type="entry name" value="EGF/Laminin"/>
    <property type="match status" value="1"/>
</dbReference>